<evidence type="ECO:0000256" key="9">
    <source>
        <dbReference type="ARBA" id="ARBA00038897"/>
    </source>
</evidence>
<accession>A0A6J7DCV2</accession>
<dbReference type="GO" id="GO:0051536">
    <property type="term" value="F:iron-sulfur cluster binding"/>
    <property type="evidence" value="ECO:0007669"/>
    <property type="project" value="InterPro"/>
</dbReference>
<dbReference type="InterPro" id="IPR017900">
    <property type="entry name" value="4Fe4S_Fe_S_CS"/>
</dbReference>
<feature type="domain" description="4Fe-4S ferredoxin-type" evidence="10">
    <location>
        <begin position="502"/>
        <end position="531"/>
    </location>
</feature>
<evidence type="ECO:0000256" key="8">
    <source>
        <dbReference type="ARBA" id="ARBA00023128"/>
    </source>
</evidence>
<dbReference type="InterPro" id="IPR004113">
    <property type="entry name" value="FAD-bd_oxidored_4_C"/>
</dbReference>
<comment type="subcellular location">
    <subcellularLocation>
        <location evidence="2">Mitochondrion</location>
    </subcellularLocation>
</comment>
<keyword evidence="4" id="KW-0285">Flavoprotein</keyword>
<comment type="cofactor">
    <cofactor evidence="1">
        <name>FAD</name>
        <dbReference type="ChEBI" id="CHEBI:57692"/>
    </cofactor>
</comment>
<dbReference type="EMBL" id="CAFBLW010000006">
    <property type="protein sequence ID" value="CAB4868316.1"/>
    <property type="molecule type" value="Genomic_DNA"/>
</dbReference>
<keyword evidence="7" id="KW-0560">Oxidoreductase</keyword>
<dbReference type="PROSITE" id="PS00198">
    <property type="entry name" value="4FE4S_FER_1"/>
    <property type="match status" value="1"/>
</dbReference>
<dbReference type="Gene3D" id="1.10.1060.10">
    <property type="entry name" value="Alpha-helical ferredoxin"/>
    <property type="match status" value="1"/>
</dbReference>
<dbReference type="GO" id="GO:1903457">
    <property type="term" value="P:lactate catabolic process"/>
    <property type="evidence" value="ECO:0007669"/>
    <property type="project" value="TreeGrafter"/>
</dbReference>
<evidence type="ECO:0000256" key="2">
    <source>
        <dbReference type="ARBA" id="ARBA00004173"/>
    </source>
</evidence>
<evidence type="ECO:0000256" key="3">
    <source>
        <dbReference type="ARBA" id="ARBA00008000"/>
    </source>
</evidence>
<dbReference type="AlphaFoldDB" id="A0A6J7DCV2"/>
<dbReference type="InterPro" id="IPR016169">
    <property type="entry name" value="FAD-bd_PCMH_sub2"/>
</dbReference>
<sequence>MANDASHYLLIPKEVASPKNLAEISALLRKQFESGRPLTFRSGGTSLSGQGVTEELLVDTRSGFRGVEILDGGKRIRVEPGVSVREVNNRLKGYGYKFGPDPASEIAATIGGVIANNSSGMLCGTETNAYKTIEAMKVVFSDGSLFDTSSSSADADFYKHAPILFDQLMAIKKIVDNRPDLQKEIARQFAGKNTMGYGINAFIDFHTPTEILLHLMIGSEGTLAFVSEATFRTVPIKPFATSALLFFDSMRSANDALPALVDSGAAAIELLDKTSLLVAQRDPKAISQMKSLSIQEHAGLIVEYQELSSNELHSRESEAKDLLTRLKLSSPSTFTQELRTRNDLWHVRKNLYATVAEARPSGTTALLEDIAVPVHQLAKTCESLTKLIEKHQYKDSVIFGHAKNGNIHFMLNEDFTDSASRLRYERFTDEMADFVLADGGTLKAEHGTGRIMAPFVERQYGTELYSFMVAIKKAFDPKGILNPDVIISSDAKIHLKNFKTSPSVEKEVDSCVECGYCEQSCPSKHLTLTPRQRIVIRRAIVTAKLDGNSNVVRELNKAFEYDGIQTCAADGICSVSCPLHINTGDLVKRLRSEKSSPFSELVWKFTSQNWSHTLYAVRAAITISHKVPLLSKLATKSLRALLGDEALPYMDGSITPGKKRTSKNNAKPDVIYLPSCTGEIFGPSGQSNFEEICAKAGLKIYTPEEISSICCGTPWKSKGMKQGAAHISLENKALADKLAKFGVPVVSDNSSCSEGFISSIKGIEVLDAPTFLAKYVIDKLQITKINSVVVHPTCSSTKLDESAGLLTIAAALAHEVIVPPNWGCCAFAGDRGLLHPELTKSATADEVSFIQSTKADSYISTNRTCEIAMTSASGKNYLSVLQLLNLQIR</sequence>
<dbReference type="GO" id="GO:0004458">
    <property type="term" value="F:D-lactate dehydrogenase (cytochrome) activity"/>
    <property type="evidence" value="ECO:0007669"/>
    <property type="project" value="UniProtKB-EC"/>
</dbReference>
<dbReference type="PROSITE" id="PS51379">
    <property type="entry name" value="4FE4S_FER_2"/>
    <property type="match status" value="1"/>
</dbReference>
<dbReference type="Pfam" id="PF01565">
    <property type="entry name" value="FAD_binding_4"/>
    <property type="match status" value="1"/>
</dbReference>
<dbReference type="GO" id="GO:0008720">
    <property type="term" value="F:D-lactate dehydrogenase (NAD+) activity"/>
    <property type="evidence" value="ECO:0007669"/>
    <property type="project" value="TreeGrafter"/>
</dbReference>
<name>A0A6J7DCV2_9ZZZZ</name>
<dbReference type="InterPro" id="IPR016171">
    <property type="entry name" value="Vanillyl_alc_oxidase_C-sub2"/>
</dbReference>
<dbReference type="EC" id="1.1.2.4" evidence="9"/>
<dbReference type="InterPro" id="IPR009051">
    <property type="entry name" value="Helical_ferredxn"/>
</dbReference>
<dbReference type="InterPro" id="IPR004017">
    <property type="entry name" value="Cys_rich_dom"/>
</dbReference>
<dbReference type="InterPro" id="IPR016164">
    <property type="entry name" value="FAD-linked_Oxase-like_C"/>
</dbReference>
<dbReference type="InterPro" id="IPR036318">
    <property type="entry name" value="FAD-bd_PCMH-like_sf"/>
</dbReference>
<evidence type="ECO:0000256" key="7">
    <source>
        <dbReference type="ARBA" id="ARBA00023002"/>
    </source>
</evidence>
<protein>
    <recommendedName>
        <fullName evidence="9">D-lactate dehydrogenase (cytochrome)</fullName>
        <ecNumber evidence="9">1.1.2.4</ecNumber>
    </recommendedName>
</protein>
<dbReference type="SUPFAM" id="SSF46548">
    <property type="entry name" value="alpha-helical ferredoxin"/>
    <property type="match status" value="1"/>
</dbReference>
<dbReference type="InterPro" id="IPR017896">
    <property type="entry name" value="4Fe4S_Fe-S-bd"/>
</dbReference>
<keyword evidence="6" id="KW-0809">Transit peptide</keyword>
<dbReference type="SUPFAM" id="SSF56176">
    <property type="entry name" value="FAD-binding/transporter-associated domain-like"/>
    <property type="match status" value="1"/>
</dbReference>
<dbReference type="Gene3D" id="3.30.465.10">
    <property type="match status" value="1"/>
</dbReference>
<dbReference type="GO" id="GO:0071949">
    <property type="term" value="F:FAD binding"/>
    <property type="evidence" value="ECO:0007669"/>
    <property type="project" value="InterPro"/>
</dbReference>
<evidence type="ECO:0000259" key="11">
    <source>
        <dbReference type="PROSITE" id="PS51387"/>
    </source>
</evidence>
<evidence type="ECO:0000259" key="10">
    <source>
        <dbReference type="PROSITE" id="PS51379"/>
    </source>
</evidence>
<dbReference type="InterPro" id="IPR006094">
    <property type="entry name" value="Oxid_FAD_bind_N"/>
</dbReference>
<evidence type="ECO:0000256" key="4">
    <source>
        <dbReference type="ARBA" id="ARBA00022630"/>
    </source>
</evidence>
<keyword evidence="5" id="KW-0274">FAD</keyword>
<proteinExistence type="inferred from homology"/>
<dbReference type="PANTHER" id="PTHR11748">
    <property type="entry name" value="D-LACTATE DEHYDROGENASE"/>
    <property type="match status" value="1"/>
</dbReference>
<dbReference type="SUPFAM" id="SSF55103">
    <property type="entry name" value="FAD-linked oxidases, C-terminal domain"/>
    <property type="match status" value="1"/>
</dbReference>
<evidence type="ECO:0000256" key="5">
    <source>
        <dbReference type="ARBA" id="ARBA00022827"/>
    </source>
</evidence>
<feature type="domain" description="FAD-binding PCMH-type" evidence="11">
    <location>
        <begin position="8"/>
        <end position="236"/>
    </location>
</feature>
<dbReference type="Pfam" id="PF13183">
    <property type="entry name" value="Fer4_8"/>
    <property type="match status" value="1"/>
</dbReference>
<dbReference type="PROSITE" id="PS51387">
    <property type="entry name" value="FAD_PCMH"/>
    <property type="match status" value="1"/>
</dbReference>
<organism evidence="12">
    <name type="scientific">freshwater metagenome</name>
    <dbReference type="NCBI Taxonomy" id="449393"/>
    <lineage>
        <taxon>unclassified sequences</taxon>
        <taxon>metagenomes</taxon>
        <taxon>ecological metagenomes</taxon>
    </lineage>
</organism>
<dbReference type="Gene3D" id="3.30.70.2740">
    <property type="match status" value="1"/>
</dbReference>
<comment type="similarity">
    <text evidence="3">Belongs to the FAD-binding oxidoreductase/transferase type 4 family.</text>
</comment>
<reference evidence="12" key="1">
    <citation type="submission" date="2020-05" db="EMBL/GenBank/DDBJ databases">
        <authorList>
            <person name="Chiriac C."/>
            <person name="Salcher M."/>
            <person name="Ghai R."/>
            <person name="Kavagutti S V."/>
        </authorList>
    </citation>
    <scope>NUCLEOTIDE SEQUENCE</scope>
</reference>
<dbReference type="PANTHER" id="PTHR11748:SF111">
    <property type="entry name" value="D-LACTATE DEHYDROGENASE, MITOCHONDRIAL-RELATED"/>
    <property type="match status" value="1"/>
</dbReference>
<evidence type="ECO:0000256" key="6">
    <source>
        <dbReference type="ARBA" id="ARBA00022946"/>
    </source>
</evidence>
<keyword evidence="8" id="KW-0496">Mitochondrion</keyword>
<dbReference type="Gene3D" id="1.10.45.10">
    <property type="entry name" value="Vanillyl-alcohol Oxidase, Chain A, domain 4"/>
    <property type="match status" value="1"/>
</dbReference>
<dbReference type="GO" id="GO:0005739">
    <property type="term" value="C:mitochondrion"/>
    <property type="evidence" value="ECO:0007669"/>
    <property type="project" value="UniProtKB-SubCell"/>
</dbReference>
<dbReference type="InterPro" id="IPR016166">
    <property type="entry name" value="FAD-bd_PCMH"/>
</dbReference>
<evidence type="ECO:0000256" key="1">
    <source>
        <dbReference type="ARBA" id="ARBA00001974"/>
    </source>
</evidence>
<dbReference type="Pfam" id="PF02913">
    <property type="entry name" value="FAD-oxidase_C"/>
    <property type="match status" value="1"/>
</dbReference>
<gene>
    <name evidence="12" type="ORF">UFOPK3461_00174</name>
</gene>
<dbReference type="Pfam" id="PF02754">
    <property type="entry name" value="CCG"/>
    <property type="match status" value="1"/>
</dbReference>
<evidence type="ECO:0000313" key="12">
    <source>
        <dbReference type="EMBL" id="CAB4868316.1"/>
    </source>
</evidence>